<geneLocation type="mitochondrion" evidence="4"/>
<proteinExistence type="predicted"/>
<dbReference type="Gene3D" id="3.10.28.10">
    <property type="entry name" value="Homing endonucleases"/>
    <property type="match status" value="2"/>
</dbReference>
<evidence type="ECO:0000256" key="2">
    <source>
        <dbReference type="SAM" id="Phobius"/>
    </source>
</evidence>
<dbReference type="AlphaFoldDB" id="A0A2I6QCQ9"/>
<dbReference type="SUPFAM" id="SSF55608">
    <property type="entry name" value="Homing endonucleases"/>
    <property type="match status" value="2"/>
</dbReference>
<feature type="transmembrane region" description="Helical" evidence="2">
    <location>
        <begin position="25"/>
        <end position="48"/>
    </location>
</feature>
<gene>
    <name evidence="4" type="primary">orf309</name>
</gene>
<sequence length="305" mass="35888">MSENTTRCGKLLQYSKPVYTKMNTFLFYLGNVIMSSTWGQSAWFMNFFGKYTKKISMPSETTCSAYYSMFTKNTSFINSFHAWLVGVVDGDGSFYFAKTQKNTWTFCFKIGQSKYNLRLLYFVKKMLGVGSISITNSKDSCAEYRIRNINHIHDIILPIFDKEPLRTSKQYRYELFRKSLKVYLDNNLSMFEKEKLLDYYKSQNQFIPENYISLVWEDSTEVNLDLYRSMKVISKEWLVGFTEAEGSFYLVKKGPSRMVHCFEITQKKDKLVLLAISYVLDITVYEKKGYYTCITTNRKKCRESN</sequence>
<keyword evidence="2" id="KW-0472">Membrane</keyword>
<evidence type="ECO:0000313" key="4">
    <source>
        <dbReference type="EMBL" id="AUN28156.1"/>
    </source>
</evidence>
<dbReference type="PANTHER" id="PTHR36181">
    <property type="entry name" value="INTRON-ENCODED ENDONUCLEASE AI3-RELATED"/>
    <property type="match status" value="1"/>
</dbReference>
<evidence type="ECO:0000259" key="3">
    <source>
        <dbReference type="Pfam" id="PF00961"/>
    </source>
</evidence>
<dbReference type="GO" id="GO:0004519">
    <property type="term" value="F:endonuclease activity"/>
    <property type="evidence" value="ECO:0007669"/>
    <property type="project" value="InterPro"/>
</dbReference>
<dbReference type="GO" id="GO:0005739">
    <property type="term" value="C:mitochondrion"/>
    <property type="evidence" value="ECO:0007669"/>
    <property type="project" value="UniProtKB-ARBA"/>
</dbReference>
<dbReference type="PANTHER" id="PTHR36181:SF2">
    <property type="entry name" value="INTRON-ENCODED ENDONUCLEASE AI3-RELATED"/>
    <property type="match status" value="1"/>
</dbReference>
<keyword evidence="2" id="KW-0812">Transmembrane</keyword>
<organism evidence="4">
    <name type="scientific">Malassezia pachydermatis</name>
    <dbReference type="NCBI Taxonomy" id="77020"/>
    <lineage>
        <taxon>Eukaryota</taxon>
        <taxon>Fungi</taxon>
        <taxon>Dikarya</taxon>
        <taxon>Basidiomycota</taxon>
        <taxon>Ustilaginomycotina</taxon>
        <taxon>Malasseziomycetes</taxon>
        <taxon>Malasseziales</taxon>
        <taxon>Malasseziaceae</taxon>
        <taxon>Malassezia</taxon>
    </lineage>
</organism>
<name>A0A2I6QCQ9_9BASI</name>
<dbReference type="InterPro" id="IPR027434">
    <property type="entry name" value="Homing_endonucl"/>
</dbReference>
<dbReference type="EMBL" id="KY911092">
    <property type="protein sequence ID" value="AUN28156.1"/>
    <property type="molecule type" value="Genomic_DNA"/>
</dbReference>
<feature type="domain" description="Homing endonuclease LAGLIDADG" evidence="3">
    <location>
        <begin position="84"/>
        <end position="178"/>
    </location>
</feature>
<comment type="function">
    <text evidence="1">Mitochondrial DNA endonuclease involved in intron homing.</text>
</comment>
<evidence type="ECO:0000256" key="1">
    <source>
        <dbReference type="ARBA" id="ARBA00002670"/>
    </source>
</evidence>
<protein>
    <recommendedName>
        <fullName evidence="3">Homing endonuclease LAGLIDADG domain-containing protein</fullName>
    </recommendedName>
</protein>
<keyword evidence="4" id="KW-0496">Mitochondrion</keyword>
<accession>A0A2I6QCQ9</accession>
<dbReference type="InterPro" id="IPR004860">
    <property type="entry name" value="LAGLIDADG_dom"/>
</dbReference>
<keyword evidence="2" id="KW-1133">Transmembrane helix</keyword>
<feature type="domain" description="Homing endonuclease LAGLIDADG" evidence="3">
    <location>
        <begin position="238"/>
        <end position="299"/>
    </location>
</feature>
<dbReference type="Pfam" id="PF00961">
    <property type="entry name" value="LAGLIDADG_1"/>
    <property type="match status" value="2"/>
</dbReference>
<dbReference type="InterPro" id="IPR051289">
    <property type="entry name" value="LAGLIDADG_Endonuclease"/>
</dbReference>
<reference evidence="4" key="1">
    <citation type="submission" date="2017-04" db="EMBL/GenBank/DDBJ databases">
        <authorList>
            <person name="Afonso C.L."/>
            <person name="Miller P.J."/>
            <person name="Scott M.A."/>
            <person name="Spackman E."/>
            <person name="Goraichik I."/>
            <person name="Dimitrov K.M."/>
            <person name="Suarez D.L."/>
            <person name="Swayne D.E."/>
        </authorList>
    </citation>
    <scope>NUCLEOTIDE SEQUENCE</scope>
</reference>